<evidence type="ECO:0000313" key="2">
    <source>
        <dbReference type="Proteomes" id="UP000023464"/>
    </source>
</evidence>
<proteinExistence type="predicted"/>
<reference evidence="1 2" key="1">
    <citation type="submission" date="2014-03" db="EMBL/GenBank/DDBJ databases">
        <title>Draft Genome of Photorhabdus luminescens BA1, an Egyptian Isolate.</title>
        <authorList>
            <person name="Ghazal S."/>
            <person name="Hurst S.G.IV."/>
            <person name="Morris K."/>
            <person name="Thomas K."/>
            <person name="Tisa L.S."/>
        </authorList>
    </citation>
    <scope>NUCLEOTIDE SEQUENCE [LARGE SCALE GENOMIC DNA]</scope>
    <source>
        <strain evidence="1 2">BA1</strain>
    </source>
</reference>
<organism evidence="1 2">
    <name type="scientific">Photorhabdus aegyptia</name>
    <dbReference type="NCBI Taxonomy" id="2805098"/>
    <lineage>
        <taxon>Bacteria</taxon>
        <taxon>Pseudomonadati</taxon>
        <taxon>Pseudomonadota</taxon>
        <taxon>Gammaproteobacteria</taxon>
        <taxon>Enterobacterales</taxon>
        <taxon>Morganellaceae</taxon>
        <taxon>Photorhabdus</taxon>
    </lineage>
</organism>
<comment type="caution">
    <text evidence="1">The sequence shown here is derived from an EMBL/GenBank/DDBJ whole genome shotgun (WGS) entry which is preliminary data.</text>
</comment>
<protein>
    <submittedName>
        <fullName evidence="1">Uncharacterized protein</fullName>
    </submittedName>
</protein>
<dbReference type="RefSeq" id="WP_036782240.1">
    <property type="nucleotide sequence ID" value="NZ_CAWLTM010000039.1"/>
</dbReference>
<evidence type="ECO:0000313" key="1">
    <source>
        <dbReference type="EMBL" id="EYU13636.1"/>
    </source>
</evidence>
<dbReference type="AlphaFoldDB" id="A0A022PD43"/>
<gene>
    <name evidence="1" type="ORF">BA1DRAFT_03881</name>
</gene>
<keyword evidence="2" id="KW-1185">Reference proteome</keyword>
<dbReference type="Proteomes" id="UP000023464">
    <property type="component" value="Unassembled WGS sequence"/>
</dbReference>
<dbReference type="PATRIC" id="fig|1393736.3.peg.3962"/>
<dbReference type="EMBL" id="JFGV01000076">
    <property type="protein sequence ID" value="EYU13636.1"/>
    <property type="molecule type" value="Genomic_DNA"/>
</dbReference>
<sequence length="107" mass="11906">MKNYNSYSTSSGILFARQFVYYPVAGIDALKVLPPEGRVDRLNEVINKDDFIPIVGELAQNFSEQKMEIGDVDLIIFNTLPGKTSFVKGSCLSALLCLSQRSWSVIL</sequence>
<accession>A0A022PD43</accession>
<name>A0A022PD43_9GAMM</name>